<sequence>MKKNITLADGAGGPETAQIVKELFSKAISMSSTWRSSGIIGLDVMDDSGFVQLPNGSYMAITIDSFTVKPLFFKGGSIGKLAADGTINDLIVSGARPLAIVDAIVVEEGMDMDLVKRAVDDFIDEAIGQNVAIVGGDFKVMPKGQVEGLVIATAGIGIAKLPITDERISHGDKIILTGGIGEHGAVIAAHQFGLELGGSAMSDSSPLTPLLPLLEKYGDLVHAARDPTRGGIAMALNEWAEVNGVRIIVNEQMIPVKDWVRGVSEVLGVDPLALASEGRAILAVDSSISEKLLKDLKDNGFTEAQIIGDVEKGNGEVLLRTRIGGLRVLEPPAGLMLPRIC</sequence>
<dbReference type="GO" id="GO:0051604">
    <property type="term" value="P:protein maturation"/>
    <property type="evidence" value="ECO:0007669"/>
    <property type="project" value="TreeGrafter"/>
</dbReference>
<comment type="similarity">
    <text evidence="1">Belongs to the HypE family.</text>
</comment>
<evidence type="ECO:0000259" key="2">
    <source>
        <dbReference type="Pfam" id="PF00586"/>
    </source>
</evidence>
<evidence type="ECO:0000256" key="1">
    <source>
        <dbReference type="ARBA" id="ARBA00006243"/>
    </source>
</evidence>
<dbReference type="PANTHER" id="PTHR30303">
    <property type="entry name" value="HYDROGENASE ISOENZYMES FORMATION PROTEIN HYPE"/>
    <property type="match status" value="1"/>
</dbReference>
<feature type="domain" description="PurM-like N-terminal" evidence="2">
    <location>
        <begin position="46"/>
        <end position="159"/>
    </location>
</feature>
<dbReference type="PIRSF" id="PIRSF005644">
    <property type="entry name" value="Hdrgns_mtr_HypE"/>
    <property type="match status" value="1"/>
</dbReference>
<gene>
    <name evidence="4" type="primary">hypE</name>
    <name evidence="4" type="ORF">ENW83_00560</name>
</gene>
<dbReference type="SUPFAM" id="SSF56042">
    <property type="entry name" value="PurM C-terminal domain-like"/>
    <property type="match status" value="1"/>
</dbReference>
<dbReference type="EMBL" id="DTLS01000022">
    <property type="protein sequence ID" value="HGZ59688.1"/>
    <property type="molecule type" value="Genomic_DNA"/>
</dbReference>
<name>A0A7J3SKH3_9CREN</name>
<dbReference type="AlphaFoldDB" id="A0A7J3SKH3"/>
<dbReference type="InterPro" id="IPR011854">
    <property type="entry name" value="HypE"/>
</dbReference>
<dbReference type="Gene3D" id="3.30.1330.10">
    <property type="entry name" value="PurM-like, N-terminal domain"/>
    <property type="match status" value="1"/>
</dbReference>
<accession>A0A7J3SKH3</accession>
<dbReference type="Pfam" id="PF02769">
    <property type="entry name" value="AIRS_C"/>
    <property type="match status" value="1"/>
</dbReference>
<reference evidence="4" key="1">
    <citation type="journal article" date="2020" name="mSystems">
        <title>Genome- and Community-Level Interaction Insights into Carbon Utilization and Element Cycling Functions of Hydrothermarchaeota in Hydrothermal Sediment.</title>
        <authorList>
            <person name="Zhou Z."/>
            <person name="Liu Y."/>
            <person name="Xu W."/>
            <person name="Pan J."/>
            <person name="Luo Z.H."/>
            <person name="Li M."/>
        </authorList>
    </citation>
    <scope>NUCLEOTIDE SEQUENCE [LARGE SCALE GENOMIC DNA]</scope>
    <source>
        <strain evidence="4">SpSt-885</strain>
    </source>
</reference>
<feature type="domain" description="PurM-like C-terminal" evidence="3">
    <location>
        <begin position="171"/>
        <end position="317"/>
    </location>
</feature>
<proteinExistence type="inferred from homology"/>
<evidence type="ECO:0000259" key="3">
    <source>
        <dbReference type="Pfam" id="PF02769"/>
    </source>
</evidence>
<dbReference type="Pfam" id="PF00586">
    <property type="entry name" value="AIRS"/>
    <property type="match status" value="1"/>
</dbReference>
<dbReference type="InterPro" id="IPR036676">
    <property type="entry name" value="PurM-like_C_sf"/>
</dbReference>
<dbReference type="InterPro" id="IPR010918">
    <property type="entry name" value="PurM-like_C_dom"/>
</dbReference>
<evidence type="ECO:0000313" key="4">
    <source>
        <dbReference type="EMBL" id="HGZ59688.1"/>
    </source>
</evidence>
<dbReference type="InterPro" id="IPR016188">
    <property type="entry name" value="PurM-like_N"/>
</dbReference>
<protein>
    <submittedName>
        <fullName evidence="4">Hydrogenase expression/formation protein HypE</fullName>
    </submittedName>
</protein>
<comment type="caution">
    <text evidence="4">The sequence shown here is derived from an EMBL/GenBank/DDBJ whole genome shotgun (WGS) entry which is preliminary data.</text>
</comment>
<organism evidence="4">
    <name type="scientific">Fervidicoccus fontis</name>
    <dbReference type="NCBI Taxonomy" id="683846"/>
    <lineage>
        <taxon>Archaea</taxon>
        <taxon>Thermoproteota</taxon>
        <taxon>Thermoprotei</taxon>
        <taxon>Fervidicoccales</taxon>
        <taxon>Fervidicoccaceae</taxon>
        <taxon>Fervidicoccus</taxon>
    </lineage>
</organism>
<dbReference type="PANTHER" id="PTHR30303:SF0">
    <property type="entry name" value="CARBAMOYL DEHYDRATASE HYPE"/>
    <property type="match status" value="1"/>
</dbReference>
<dbReference type="Gene3D" id="3.90.650.10">
    <property type="entry name" value="PurM-like C-terminal domain"/>
    <property type="match status" value="1"/>
</dbReference>
<dbReference type="SUPFAM" id="SSF55326">
    <property type="entry name" value="PurM N-terminal domain-like"/>
    <property type="match status" value="1"/>
</dbReference>
<dbReference type="NCBIfam" id="TIGR02124">
    <property type="entry name" value="hypE"/>
    <property type="match status" value="1"/>
</dbReference>
<dbReference type="InterPro" id="IPR036921">
    <property type="entry name" value="PurM-like_N_sf"/>
</dbReference>